<dbReference type="Gene3D" id="1.10.10.10">
    <property type="entry name" value="Winged helix-like DNA-binding domain superfamily/Winged helix DNA-binding domain"/>
    <property type="match status" value="1"/>
</dbReference>
<dbReference type="AlphaFoldDB" id="A0A1X6YXM1"/>
<evidence type="ECO:0000313" key="3">
    <source>
        <dbReference type="Proteomes" id="UP000194012"/>
    </source>
</evidence>
<name>A0A1X6YXM1_9RHOB</name>
<dbReference type="InterPro" id="IPR039422">
    <property type="entry name" value="MarR/SlyA-like"/>
</dbReference>
<dbReference type="PANTHER" id="PTHR33164:SF43">
    <property type="entry name" value="HTH-TYPE TRANSCRIPTIONAL REPRESSOR YETL"/>
    <property type="match status" value="1"/>
</dbReference>
<dbReference type="PROSITE" id="PS50995">
    <property type="entry name" value="HTH_MARR_2"/>
    <property type="match status" value="1"/>
</dbReference>
<dbReference type="InterPro" id="IPR000835">
    <property type="entry name" value="HTH_MarR-typ"/>
</dbReference>
<evidence type="ECO:0000259" key="1">
    <source>
        <dbReference type="PROSITE" id="PS50995"/>
    </source>
</evidence>
<dbReference type="PANTHER" id="PTHR33164">
    <property type="entry name" value="TRANSCRIPTIONAL REGULATOR, MARR FAMILY"/>
    <property type="match status" value="1"/>
</dbReference>
<dbReference type="Proteomes" id="UP000194012">
    <property type="component" value="Unassembled WGS sequence"/>
</dbReference>
<dbReference type="SMART" id="SM00347">
    <property type="entry name" value="HTH_MARR"/>
    <property type="match status" value="1"/>
</dbReference>
<dbReference type="GO" id="GO:0003700">
    <property type="term" value="F:DNA-binding transcription factor activity"/>
    <property type="evidence" value="ECO:0007669"/>
    <property type="project" value="InterPro"/>
</dbReference>
<dbReference type="Pfam" id="PF12802">
    <property type="entry name" value="MarR_2"/>
    <property type="match status" value="1"/>
</dbReference>
<sequence>MNDSTSNSLAVALFSEILTNEQLIRNRLSRVLPKGMEISHFSVLNHLARTGDERSPAQLAKSFHVTRGAMTNTLSKLEWAGYVHIRPDWDDARRKMVAISPSGRQARDAAIAAITPMVSELISDLGEDRVRASLPVLRELRSKLEPGV</sequence>
<dbReference type="OrthoDB" id="6400670at2"/>
<organism evidence="2 3">
    <name type="scientific">Roseovarius gaetbuli</name>
    <dbReference type="NCBI Taxonomy" id="1356575"/>
    <lineage>
        <taxon>Bacteria</taxon>
        <taxon>Pseudomonadati</taxon>
        <taxon>Pseudomonadota</taxon>
        <taxon>Alphaproteobacteria</taxon>
        <taxon>Rhodobacterales</taxon>
        <taxon>Roseobacteraceae</taxon>
        <taxon>Roseovarius</taxon>
    </lineage>
</organism>
<keyword evidence="3" id="KW-1185">Reference proteome</keyword>
<feature type="domain" description="HTH marR-type" evidence="1">
    <location>
        <begin position="1"/>
        <end position="146"/>
    </location>
</feature>
<reference evidence="3" key="1">
    <citation type="submission" date="2017-03" db="EMBL/GenBank/DDBJ databases">
        <authorList>
            <person name="Rodrigo-Torres L."/>
            <person name="Arahal R.D."/>
            <person name="Lucena T."/>
        </authorList>
    </citation>
    <scope>NUCLEOTIDE SEQUENCE [LARGE SCALE GENOMIC DNA]</scope>
    <source>
        <strain evidence="3">CECT 8370</strain>
    </source>
</reference>
<protein>
    <submittedName>
        <fullName evidence="2">MarR family protein</fullName>
    </submittedName>
</protein>
<dbReference type="InterPro" id="IPR036390">
    <property type="entry name" value="WH_DNA-bd_sf"/>
</dbReference>
<dbReference type="SUPFAM" id="SSF46785">
    <property type="entry name" value="Winged helix' DNA-binding domain"/>
    <property type="match status" value="1"/>
</dbReference>
<proteinExistence type="predicted"/>
<dbReference type="PRINTS" id="PR00598">
    <property type="entry name" value="HTHMARR"/>
</dbReference>
<dbReference type="InterPro" id="IPR036388">
    <property type="entry name" value="WH-like_DNA-bd_sf"/>
</dbReference>
<dbReference type="GO" id="GO:0006950">
    <property type="term" value="P:response to stress"/>
    <property type="evidence" value="ECO:0007669"/>
    <property type="project" value="TreeGrafter"/>
</dbReference>
<accession>A0A1X6YXM1</accession>
<evidence type="ECO:0000313" key="2">
    <source>
        <dbReference type="EMBL" id="SLN33860.1"/>
    </source>
</evidence>
<dbReference type="RefSeq" id="WP_085826331.1">
    <property type="nucleotide sequence ID" value="NZ_FWFJ01000009.1"/>
</dbReference>
<dbReference type="EMBL" id="FWFJ01000009">
    <property type="protein sequence ID" value="SLN33860.1"/>
    <property type="molecule type" value="Genomic_DNA"/>
</dbReference>
<gene>
    <name evidence="2" type="ORF">ROG8370_01389</name>
</gene>